<dbReference type="Pfam" id="PF11604">
    <property type="entry name" value="CusF_Ec"/>
    <property type="match status" value="1"/>
</dbReference>
<dbReference type="Proteomes" id="UP000266273">
    <property type="component" value="Unassembled WGS sequence"/>
</dbReference>
<gene>
    <name evidence="2" type="ORF">BXY53_1167</name>
</gene>
<keyword evidence="1" id="KW-0732">Signal</keyword>
<sequence>MKQTLFASLALVFGALFSPAIAAENMDHSAMEATDASEAQAAAVIHAIDADAGMINVTHEPVEALGWPKMTMDLPVTRRVDLSTVKEGSNVVLTLKRGMDKKFRVIAIDPAE</sequence>
<feature type="signal peptide" evidence="1">
    <location>
        <begin position="1"/>
        <end position="22"/>
    </location>
</feature>
<dbReference type="AlphaFoldDB" id="A0A397Q4P1"/>
<name>A0A397Q4P1_9HYPH</name>
<reference evidence="2 3" key="1">
    <citation type="submission" date="2018-08" db="EMBL/GenBank/DDBJ databases">
        <title>Genomic Encyclopedia of Archaeal and Bacterial Type Strains, Phase II (KMG-II): from individual species to whole genera.</title>
        <authorList>
            <person name="Goeker M."/>
        </authorList>
    </citation>
    <scope>NUCLEOTIDE SEQUENCE [LARGE SCALE GENOMIC DNA]</scope>
    <source>
        <strain evidence="2 3">DSM 5002</strain>
    </source>
</reference>
<comment type="caution">
    <text evidence="2">The sequence shown here is derived from an EMBL/GenBank/DDBJ whole genome shotgun (WGS) entry which is preliminary data.</text>
</comment>
<dbReference type="InterPro" id="IPR021647">
    <property type="entry name" value="CusF_Ec"/>
</dbReference>
<dbReference type="RefSeq" id="WP_119060901.1">
    <property type="nucleotide sequence ID" value="NZ_QXDF01000001.1"/>
</dbReference>
<proteinExistence type="predicted"/>
<evidence type="ECO:0000313" key="3">
    <source>
        <dbReference type="Proteomes" id="UP000266273"/>
    </source>
</evidence>
<evidence type="ECO:0000256" key="1">
    <source>
        <dbReference type="SAM" id="SignalP"/>
    </source>
</evidence>
<organism evidence="2 3">
    <name type="scientific">Dichotomicrobium thermohalophilum</name>
    <dbReference type="NCBI Taxonomy" id="933063"/>
    <lineage>
        <taxon>Bacteria</taxon>
        <taxon>Pseudomonadati</taxon>
        <taxon>Pseudomonadota</taxon>
        <taxon>Alphaproteobacteria</taxon>
        <taxon>Hyphomicrobiales</taxon>
        <taxon>Hyphomicrobiaceae</taxon>
        <taxon>Dichotomicrobium</taxon>
    </lineage>
</organism>
<dbReference type="Gene3D" id="2.40.50.320">
    <property type="entry name" value="Copper binding periplasmic protein CusF"/>
    <property type="match status" value="1"/>
</dbReference>
<dbReference type="InterPro" id="IPR042230">
    <property type="entry name" value="CusF_sf"/>
</dbReference>
<protein>
    <submittedName>
        <fullName evidence="2">Cu(I)/Ag(I) efflux system protein CusF</fullName>
    </submittedName>
</protein>
<keyword evidence="3" id="KW-1185">Reference proteome</keyword>
<dbReference type="EMBL" id="QXDF01000001">
    <property type="protein sequence ID" value="RIA56072.1"/>
    <property type="molecule type" value="Genomic_DNA"/>
</dbReference>
<dbReference type="OrthoDB" id="5771277at2"/>
<accession>A0A397Q4P1</accession>
<feature type="chain" id="PRO_5017293103" evidence="1">
    <location>
        <begin position="23"/>
        <end position="112"/>
    </location>
</feature>
<evidence type="ECO:0000313" key="2">
    <source>
        <dbReference type="EMBL" id="RIA56072.1"/>
    </source>
</evidence>